<dbReference type="EMBL" id="LR589103">
    <property type="protein sequence ID" value="VTP00444.1"/>
    <property type="molecule type" value="Genomic_DNA"/>
</dbReference>
<dbReference type="Pfam" id="PF12484">
    <property type="entry name" value="PPE-SVP"/>
    <property type="match status" value="1"/>
</dbReference>
<evidence type="ECO:0000259" key="1">
    <source>
        <dbReference type="Pfam" id="PF12484"/>
    </source>
</evidence>
<organism evidence="2">
    <name type="scientific">Mycobacterium riyadhense</name>
    <dbReference type="NCBI Taxonomy" id="486698"/>
    <lineage>
        <taxon>Bacteria</taxon>
        <taxon>Bacillati</taxon>
        <taxon>Actinomycetota</taxon>
        <taxon>Actinomycetes</taxon>
        <taxon>Mycobacteriales</taxon>
        <taxon>Mycobacteriaceae</taxon>
        <taxon>Mycobacterium</taxon>
    </lineage>
</organism>
<name>A0A653ESF4_9MYCO</name>
<evidence type="ECO:0000313" key="2">
    <source>
        <dbReference type="EMBL" id="VTP00444.1"/>
    </source>
</evidence>
<accession>A0A653ESF4</accession>
<proteinExistence type="predicted"/>
<gene>
    <name evidence="2" type="ORF">BIN_B_03547</name>
</gene>
<dbReference type="AlphaFoldDB" id="A0A653ESF4"/>
<sequence length="181" mass="17021">MPGAVTAVQSAAAAVPAESLMSAAQMGMYPASMMLGPLMQLGQSANASSAGLASAGLAAADMPKFAGDVAPAMKGLGGGAGLGAAADLGKARLVGAMSVPPTWEGSMPKGMASGAMAGLGAMPTAAELAQAGGVGGGMPMMPMPMGAGAGAGMPGGMMGRGGANPHVVQQRPSVVPRTGIG</sequence>
<reference evidence="2" key="1">
    <citation type="submission" date="2019-05" db="EMBL/GenBank/DDBJ databases">
        <authorList>
            <person name="Naeem R."/>
            <person name="Antony C."/>
            <person name="Guan Q."/>
        </authorList>
    </citation>
    <scope>NUCLEOTIDE SEQUENCE</scope>
    <source>
        <strain evidence="2">2</strain>
    </source>
</reference>
<feature type="domain" description="PPE family C-terminal" evidence="1">
    <location>
        <begin position="85"/>
        <end position="177"/>
    </location>
</feature>
<protein>
    <recommendedName>
        <fullName evidence="1">PPE family C-terminal domain-containing protein</fullName>
    </recommendedName>
</protein>
<dbReference type="InterPro" id="IPR022171">
    <property type="entry name" value="PPE_C"/>
</dbReference>